<reference evidence="4 5" key="1">
    <citation type="submission" date="2024-03" db="EMBL/GenBank/DDBJ databases">
        <authorList>
            <person name="Martinez-Hernandez J."/>
        </authorList>
    </citation>
    <scope>NUCLEOTIDE SEQUENCE [LARGE SCALE GENOMIC DNA]</scope>
</reference>
<protein>
    <recommendedName>
        <fullName evidence="3">FH2 domain-containing protein</fullName>
    </recommendedName>
</protein>
<dbReference type="InterPro" id="IPR027643">
    <property type="entry name" value="Formin-like_plant"/>
</dbReference>
<feature type="chain" id="PRO_5043348475" description="FH2 domain-containing protein" evidence="2">
    <location>
        <begin position="27"/>
        <end position="296"/>
    </location>
</feature>
<feature type="domain" description="FH2" evidence="3">
    <location>
        <begin position="259"/>
        <end position="296"/>
    </location>
</feature>
<keyword evidence="5" id="KW-1185">Reference proteome</keyword>
<evidence type="ECO:0000259" key="3">
    <source>
        <dbReference type="PROSITE" id="PS51444"/>
    </source>
</evidence>
<dbReference type="PANTHER" id="PTHR23213:SF269">
    <property type="entry name" value="FORMIN-LIKE PROTEIN 5"/>
    <property type="match status" value="1"/>
</dbReference>
<evidence type="ECO:0000313" key="4">
    <source>
        <dbReference type="EMBL" id="CAL0332863.1"/>
    </source>
</evidence>
<comment type="caution">
    <text evidence="4">The sequence shown here is derived from an EMBL/GenBank/DDBJ whole genome shotgun (WGS) entry which is preliminary data.</text>
</comment>
<dbReference type="GO" id="GO:0045010">
    <property type="term" value="P:actin nucleation"/>
    <property type="evidence" value="ECO:0007669"/>
    <property type="project" value="InterPro"/>
</dbReference>
<dbReference type="GO" id="GO:0051015">
    <property type="term" value="F:actin filament binding"/>
    <property type="evidence" value="ECO:0007669"/>
    <property type="project" value="InterPro"/>
</dbReference>
<feature type="compositionally biased region" description="Low complexity" evidence="1">
    <location>
        <begin position="159"/>
        <end position="168"/>
    </location>
</feature>
<gene>
    <name evidence="4" type="ORF">LLUT_LOCUS33923</name>
</gene>
<dbReference type="AlphaFoldDB" id="A0AAV1YIQ5"/>
<dbReference type="PANTHER" id="PTHR23213">
    <property type="entry name" value="FORMIN-RELATED"/>
    <property type="match status" value="1"/>
</dbReference>
<organism evidence="4 5">
    <name type="scientific">Lupinus luteus</name>
    <name type="common">European yellow lupine</name>
    <dbReference type="NCBI Taxonomy" id="3873"/>
    <lineage>
        <taxon>Eukaryota</taxon>
        <taxon>Viridiplantae</taxon>
        <taxon>Streptophyta</taxon>
        <taxon>Embryophyta</taxon>
        <taxon>Tracheophyta</taxon>
        <taxon>Spermatophyta</taxon>
        <taxon>Magnoliopsida</taxon>
        <taxon>eudicotyledons</taxon>
        <taxon>Gunneridae</taxon>
        <taxon>Pentapetalae</taxon>
        <taxon>rosids</taxon>
        <taxon>fabids</taxon>
        <taxon>Fabales</taxon>
        <taxon>Fabaceae</taxon>
        <taxon>Papilionoideae</taxon>
        <taxon>50 kb inversion clade</taxon>
        <taxon>genistoids sensu lato</taxon>
        <taxon>core genistoids</taxon>
        <taxon>Genisteae</taxon>
        <taxon>Lupinus</taxon>
    </lineage>
</organism>
<evidence type="ECO:0000313" key="5">
    <source>
        <dbReference type="Proteomes" id="UP001497480"/>
    </source>
</evidence>
<sequence length="296" mass="32015">MAIQQYMCAILRASFCIVFVLNLVAANPIEEKNEAQEEFIGDLASGMLNDDTAEVLWTTCWEDLIHLKKEFGDLDLCLLLESSCSKNEISSEIGSIAQQNIQKFINTCHLELKGVFLHCLRKKKLPLHVSGEDKESLSSRRKLGYILHQRISELPNGASKNNLESNNKSKTKSKDSDHQSTVGTIVAIIAPPSGGPPPPAPPPPRGGGPPPPRPPPPRGPRPPPLPKGGVGRPPPIGQKGACPLADGQNVTKNDGGDSEGEVGAPKTKLKPFFWDKVQANSDQAMVWNQIKAGSFQ</sequence>
<dbReference type="SUPFAM" id="SSF101447">
    <property type="entry name" value="Formin homology 2 domain (FH2 domain)"/>
    <property type="match status" value="1"/>
</dbReference>
<dbReference type="EMBL" id="CAXHTB010000024">
    <property type="protein sequence ID" value="CAL0332863.1"/>
    <property type="molecule type" value="Genomic_DNA"/>
</dbReference>
<feature type="signal peptide" evidence="2">
    <location>
        <begin position="1"/>
        <end position="26"/>
    </location>
</feature>
<proteinExistence type="predicted"/>
<name>A0AAV1YIQ5_LUPLU</name>
<dbReference type="Proteomes" id="UP001497480">
    <property type="component" value="Unassembled WGS sequence"/>
</dbReference>
<keyword evidence="2" id="KW-0732">Signal</keyword>
<evidence type="ECO:0000256" key="2">
    <source>
        <dbReference type="SAM" id="SignalP"/>
    </source>
</evidence>
<dbReference type="InterPro" id="IPR015425">
    <property type="entry name" value="FH2_Formin"/>
</dbReference>
<feature type="region of interest" description="Disordered" evidence="1">
    <location>
        <begin position="156"/>
        <end position="269"/>
    </location>
</feature>
<accession>A0AAV1YIQ5</accession>
<feature type="compositionally biased region" description="Pro residues" evidence="1">
    <location>
        <begin position="193"/>
        <end position="236"/>
    </location>
</feature>
<evidence type="ECO:0000256" key="1">
    <source>
        <dbReference type="SAM" id="MobiDB-lite"/>
    </source>
</evidence>
<dbReference type="PROSITE" id="PS51444">
    <property type="entry name" value="FH2"/>
    <property type="match status" value="1"/>
</dbReference>